<dbReference type="EMBL" id="JACIJF010000006">
    <property type="protein sequence ID" value="MBB5711269.1"/>
    <property type="molecule type" value="Genomic_DNA"/>
</dbReference>
<evidence type="ECO:0000313" key="8">
    <source>
        <dbReference type="EMBL" id="MBB5711269.1"/>
    </source>
</evidence>
<gene>
    <name evidence="6" type="primary">tilS</name>
    <name evidence="8" type="ORF">FHT02_002510</name>
</gene>
<dbReference type="PANTHER" id="PTHR43033:SF1">
    <property type="entry name" value="TRNA(ILE)-LYSIDINE SYNTHASE-RELATED"/>
    <property type="match status" value="1"/>
</dbReference>
<dbReference type="RefSeq" id="WP_343056935.1">
    <property type="nucleotide sequence ID" value="NZ_JACIJF010000006.1"/>
</dbReference>
<feature type="domain" description="tRNA(Ile)-lysidine/2-thiocytidine synthase N-terminal" evidence="7">
    <location>
        <begin position="1"/>
        <end position="171"/>
    </location>
</feature>
<comment type="similarity">
    <text evidence="6">Belongs to the tRNA(Ile)-lysidine synthase family.</text>
</comment>
<evidence type="ECO:0000259" key="7">
    <source>
        <dbReference type="Pfam" id="PF01171"/>
    </source>
</evidence>
<dbReference type="Gene3D" id="3.40.50.620">
    <property type="entry name" value="HUPs"/>
    <property type="match status" value="1"/>
</dbReference>
<sequence length="297" mass="31964">MSGGGDSLGLLLLAAAAYPGAVIAATVDHGLRAGAAEEAAFVGSVCGRLNVPHAVLRGPNAELTGNLQQAARRLRYRLLAQWAGDAPWLAVAHQQDDVAETFLMRARRGAGVGGLAAMAERRTLRPGLALVRPLLGWSRAELAGVVRAAGIEPVEDPSNRHARFDRARIRQLLADTGELRSDRLALAASNLRHAEDALACFAEQEWALRADSHYLVDAYNVSVSIKSMPYEIRRRLAKRAICQVIEHAKLSASPKLERLDALVQMLDRGGTGTIAGVQARARDATWTFSVAPPRRSH</sequence>
<dbReference type="EC" id="6.3.4.19" evidence="6"/>
<dbReference type="NCBIfam" id="TIGR02432">
    <property type="entry name" value="lysidine_TilS_N"/>
    <property type="match status" value="1"/>
</dbReference>
<keyword evidence="3 6" id="KW-0547">Nucleotide-binding</keyword>
<dbReference type="GO" id="GO:0005737">
    <property type="term" value="C:cytoplasm"/>
    <property type="evidence" value="ECO:0007669"/>
    <property type="project" value="UniProtKB-SubCell"/>
</dbReference>
<dbReference type="Proteomes" id="UP000527143">
    <property type="component" value="Unassembled WGS sequence"/>
</dbReference>
<keyword evidence="1 6" id="KW-0436">Ligase</keyword>
<feature type="binding site" evidence="6">
    <location>
        <begin position="2"/>
        <end position="7"/>
    </location>
    <ligand>
        <name>ATP</name>
        <dbReference type="ChEBI" id="CHEBI:30616"/>
    </ligand>
</feature>
<keyword evidence="2 6" id="KW-0819">tRNA processing</keyword>
<evidence type="ECO:0000256" key="3">
    <source>
        <dbReference type="ARBA" id="ARBA00022741"/>
    </source>
</evidence>
<comment type="caution">
    <text evidence="8">The sequence shown here is derived from an EMBL/GenBank/DDBJ whole genome shotgun (WGS) entry which is preliminary data.</text>
</comment>
<comment type="catalytic activity">
    <reaction evidence="5 6">
        <text>cytidine(34) in tRNA(Ile2) + L-lysine + ATP = lysidine(34) in tRNA(Ile2) + AMP + diphosphate + H(+)</text>
        <dbReference type="Rhea" id="RHEA:43744"/>
        <dbReference type="Rhea" id="RHEA-COMP:10625"/>
        <dbReference type="Rhea" id="RHEA-COMP:10670"/>
        <dbReference type="ChEBI" id="CHEBI:15378"/>
        <dbReference type="ChEBI" id="CHEBI:30616"/>
        <dbReference type="ChEBI" id="CHEBI:32551"/>
        <dbReference type="ChEBI" id="CHEBI:33019"/>
        <dbReference type="ChEBI" id="CHEBI:82748"/>
        <dbReference type="ChEBI" id="CHEBI:83665"/>
        <dbReference type="ChEBI" id="CHEBI:456215"/>
        <dbReference type="EC" id="6.3.4.19"/>
    </reaction>
</comment>
<evidence type="ECO:0000256" key="1">
    <source>
        <dbReference type="ARBA" id="ARBA00022598"/>
    </source>
</evidence>
<comment type="domain">
    <text evidence="6">The N-terminal region contains the highly conserved SGGXDS motif, predicted to be a P-loop motif involved in ATP binding.</text>
</comment>
<dbReference type="InterPro" id="IPR011063">
    <property type="entry name" value="TilS/TtcA_N"/>
</dbReference>
<dbReference type="InterPro" id="IPR014729">
    <property type="entry name" value="Rossmann-like_a/b/a_fold"/>
</dbReference>
<keyword evidence="4 6" id="KW-0067">ATP-binding</keyword>
<reference evidence="8 9" key="1">
    <citation type="submission" date="2020-08" db="EMBL/GenBank/DDBJ databases">
        <title>Genomic Encyclopedia of Type Strains, Phase IV (KMG-IV): sequencing the most valuable type-strain genomes for metagenomic binning, comparative biology and taxonomic classification.</title>
        <authorList>
            <person name="Goeker M."/>
        </authorList>
    </citation>
    <scope>NUCLEOTIDE SEQUENCE [LARGE SCALE GENOMIC DNA]</scope>
    <source>
        <strain evidence="8 9">DSM 26736</strain>
    </source>
</reference>
<name>A0A840YGZ9_9SPHN</name>
<organism evidence="8 9">
    <name type="scientific">Sphingomonas xinjiangensis</name>
    <dbReference type="NCBI Taxonomy" id="643568"/>
    <lineage>
        <taxon>Bacteria</taxon>
        <taxon>Pseudomonadati</taxon>
        <taxon>Pseudomonadota</taxon>
        <taxon>Alphaproteobacteria</taxon>
        <taxon>Sphingomonadales</taxon>
        <taxon>Sphingomonadaceae</taxon>
        <taxon>Sphingomonas</taxon>
    </lineage>
</organism>
<dbReference type="PANTHER" id="PTHR43033">
    <property type="entry name" value="TRNA(ILE)-LYSIDINE SYNTHASE-RELATED"/>
    <property type="match status" value="1"/>
</dbReference>
<keyword evidence="6" id="KW-0963">Cytoplasm</keyword>
<evidence type="ECO:0000313" key="9">
    <source>
        <dbReference type="Proteomes" id="UP000527143"/>
    </source>
</evidence>
<comment type="function">
    <text evidence="6">Ligates lysine onto the cytidine present at position 34 of the AUA codon-specific tRNA(Ile) that contains the anticodon CAU, in an ATP-dependent manner. Cytidine is converted to lysidine, thus changing the amino acid specificity of the tRNA from methionine to isoleucine.</text>
</comment>
<evidence type="ECO:0000256" key="4">
    <source>
        <dbReference type="ARBA" id="ARBA00022840"/>
    </source>
</evidence>
<dbReference type="InterPro" id="IPR012094">
    <property type="entry name" value="tRNA_Ile_lys_synt"/>
</dbReference>
<protein>
    <recommendedName>
        <fullName evidence="6">tRNA(Ile)-lysidine synthase</fullName>
        <ecNumber evidence="6">6.3.4.19</ecNumber>
    </recommendedName>
    <alternativeName>
        <fullName evidence="6">tRNA(Ile)-2-lysyl-cytidine synthase</fullName>
    </alternativeName>
    <alternativeName>
        <fullName evidence="6">tRNA(Ile)-lysidine synthetase</fullName>
    </alternativeName>
</protein>
<dbReference type="HAMAP" id="MF_01161">
    <property type="entry name" value="tRNA_Ile_lys_synt"/>
    <property type="match status" value="1"/>
</dbReference>
<dbReference type="GO" id="GO:0032267">
    <property type="term" value="F:tRNA(Ile)-lysidine synthase activity"/>
    <property type="evidence" value="ECO:0007669"/>
    <property type="project" value="UniProtKB-EC"/>
</dbReference>
<accession>A0A840YGZ9</accession>
<dbReference type="CDD" id="cd01992">
    <property type="entry name" value="TilS_N"/>
    <property type="match status" value="1"/>
</dbReference>
<dbReference type="AlphaFoldDB" id="A0A840YGZ9"/>
<dbReference type="InterPro" id="IPR012795">
    <property type="entry name" value="tRNA_Ile_lys_synt_N"/>
</dbReference>
<dbReference type="GO" id="GO:0005524">
    <property type="term" value="F:ATP binding"/>
    <property type="evidence" value="ECO:0007669"/>
    <property type="project" value="UniProtKB-UniRule"/>
</dbReference>
<comment type="subcellular location">
    <subcellularLocation>
        <location evidence="6">Cytoplasm</location>
    </subcellularLocation>
</comment>
<dbReference type="Pfam" id="PF01171">
    <property type="entry name" value="ATP_bind_3"/>
    <property type="match status" value="1"/>
</dbReference>
<evidence type="ECO:0000256" key="6">
    <source>
        <dbReference type="HAMAP-Rule" id="MF_01161"/>
    </source>
</evidence>
<evidence type="ECO:0000256" key="2">
    <source>
        <dbReference type="ARBA" id="ARBA00022694"/>
    </source>
</evidence>
<dbReference type="SUPFAM" id="SSF52402">
    <property type="entry name" value="Adenine nucleotide alpha hydrolases-like"/>
    <property type="match status" value="1"/>
</dbReference>
<evidence type="ECO:0000256" key="5">
    <source>
        <dbReference type="ARBA" id="ARBA00048539"/>
    </source>
</evidence>
<keyword evidence="9" id="KW-1185">Reference proteome</keyword>
<dbReference type="GO" id="GO:0006400">
    <property type="term" value="P:tRNA modification"/>
    <property type="evidence" value="ECO:0007669"/>
    <property type="project" value="UniProtKB-UniRule"/>
</dbReference>
<proteinExistence type="inferred from homology"/>